<gene>
    <name evidence="4" type="ORF">A3196_02515</name>
</gene>
<keyword evidence="5" id="KW-1185">Reference proteome</keyword>
<dbReference type="SMART" id="SM00382">
    <property type="entry name" value="AAA"/>
    <property type="match status" value="1"/>
</dbReference>
<dbReference type="InterPro" id="IPR003439">
    <property type="entry name" value="ABC_transporter-like_ATP-bd"/>
</dbReference>
<dbReference type="RefSeq" id="WP_069003547.1">
    <property type="nucleotide sequence ID" value="NZ_LVJX01000004.1"/>
</dbReference>
<evidence type="ECO:0000313" key="4">
    <source>
        <dbReference type="EMBL" id="ODB95723.1"/>
    </source>
</evidence>
<keyword evidence="1" id="KW-0547">Nucleotide-binding</keyword>
<dbReference type="CDD" id="cd00267">
    <property type="entry name" value="ABC_ATPase"/>
    <property type="match status" value="1"/>
</dbReference>
<dbReference type="Pfam" id="PF00005">
    <property type="entry name" value="ABC_tran"/>
    <property type="match status" value="1"/>
</dbReference>
<dbReference type="PROSITE" id="PS00211">
    <property type="entry name" value="ABC_TRANSPORTER_1"/>
    <property type="match status" value="1"/>
</dbReference>
<organism evidence="4 5">
    <name type="scientific">Candidatus Thiodiazotropha endoloripes</name>
    <dbReference type="NCBI Taxonomy" id="1818881"/>
    <lineage>
        <taxon>Bacteria</taxon>
        <taxon>Pseudomonadati</taxon>
        <taxon>Pseudomonadota</taxon>
        <taxon>Gammaproteobacteria</taxon>
        <taxon>Chromatiales</taxon>
        <taxon>Sedimenticolaceae</taxon>
        <taxon>Candidatus Thiodiazotropha</taxon>
    </lineage>
</organism>
<dbReference type="GO" id="GO:0005524">
    <property type="term" value="F:ATP binding"/>
    <property type="evidence" value="ECO:0007669"/>
    <property type="project" value="UniProtKB-KW"/>
</dbReference>
<dbReference type="AlphaFoldDB" id="A0A1E2ULV6"/>
<evidence type="ECO:0000256" key="1">
    <source>
        <dbReference type="ARBA" id="ARBA00022741"/>
    </source>
</evidence>
<dbReference type="PANTHER" id="PTHR43119">
    <property type="entry name" value="ABC TRANSPORT PROTEIN ATP-BINDING COMPONENT-RELATED"/>
    <property type="match status" value="1"/>
</dbReference>
<evidence type="ECO:0000259" key="3">
    <source>
        <dbReference type="PROSITE" id="PS50893"/>
    </source>
</evidence>
<dbReference type="Gene3D" id="3.40.50.300">
    <property type="entry name" value="P-loop containing nucleotide triphosphate hydrolases"/>
    <property type="match status" value="1"/>
</dbReference>
<dbReference type="InterPro" id="IPR017871">
    <property type="entry name" value="ABC_transporter-like_CS"/>
</dbReference>
<dbReference type="EMBL" id="LVJZ01000003">
    <property type="protein sequence ID" value="ODB95723.1"/>
    <property type="molecule type" value="Genomic_DNA"/>
</dbReference>
<keyword evidence="2 4" id="KW-0067">ATP-binding</keyword>
<proteinExistence type="predicted"/>
<comment type="caution">
    <text evidence="4">The sequence shown here is derived from an EMBL/GenBank/DDBJ whole genome shotgun (WGS) entry which is preliminary data.</text>
</comment>
<accession>A0A1E2ULV6</accession>
<dbReference type="InterPro" id="IPR003593">
    <property type="entry name" value="AAA+_ATPase"/>
</dbReference>
<protein>
    <submittedName>
        <fullName evidence="4">ATP-binding protein</fullName>
    </submittedName>
</protein>
<reference evidence="4 5" key="1">
    <citation type="submission" date="2016-03" db="EMBL/GenBank/DDBJ databases">
        <title>Chemosynthetic sulphur-oxidizing symbionts of marine invertebrate animals are capable of nitrogen fixation.</title>
        <authorList>
            <person name="Petersen J.M."/>
            <person name="Kemper A."/>
            <person name="Gruber-Vodicka H."/>
            <person name="Cardini U."/>
            <person name="Geest Mvander."/>
            <person name="Kleiner M."/>
            <person name="Bulgheresi S."/>
            <person name="Fussmann M."/>
            <person name="Herbold C."/>
            <person name="Seah B.K.B."/>
            <person name="Antony C.Paul."/>
            <person name="Liu D."/>
            <person name="Belitz A."/>
            <person name="Weber M."/>
        </authorList>
    </citation>
    <scope>NUCLEOTIDE SEQUENCE [LARGE SCALE GENOMIC DNA]</scope>
    <source>
        <strain evidence="4">G_D</strain>
    </source>
</reference>
<dbReference type="PANTHER" id="PTHR43119:SF1">
    <property type="entry name" value="ABC TRANSPORTER DOMAIN-CONTAINING PROTEIN"/>
    <property type="match status" value="1"/>
</dbReference>
<dbReference type="SUPFAM" id="SSF52540">
    <property type="entry name" value="P-loop containing nucleoside triphosphate hydrolases"/>
    <property type="match status" value="1"/>
</dbReference>
<dbReference type="OrthoDB" id="4408248at2"/>
<dbReference type="Proteomes" id="UP000094849">
    <property type="component" value="Unassembled WGS sequence"/>
</dbReference>
<dbReference type="PROSITE" id="PS50893">
    <property type="entry name" value="ABC_TRANSPORTER_2"/>
    <property type="match status" value="1"/>
</dbReference>
<dbReference type="STRING" id="1818881.A3196_02515"/>
<evidence type="ECO:0000256" key="2">
    <source>
        <dbReference type="ARBA" id="ARBA00022840"/>
    </source>
</evidence>
<name>A0A1E2ULV6_9GAMM</name>
<sequence>MGSLTLKQFRAPLLEPIDLHLQAGECQTLSGPSGSGKTRLLRALADLDPSQGEVSLNNQERSTFSAPQWRSKVGLLLAESGWWLERVGDHFKQPQAELFERLELPSEAINWEVSRLSSGERQRLSLIRLLSNQPQVLLLDEATANLDQANTAKVERLIADWRNQHQVAVLWVTHDPQQRKRVSDHSWLIESGRLRKAP</sequence>
<dbReference type="InterPro" id="IPR027417">
    <property type="entry name" value="P-loop_NTPase"/>
</dbReference>
<evidence type="ECO:0000313" key="5">
    <source>
        <dbReference type="Proteomes" id="UP000094849"/>
    </source>
</evidence>
<dbReference type="GO" id="GO:0016887">
    <property type="term" value="F:ATP hydrolysis activity"/>
    <property type="evidence" value="ECO:0007669"/>
    <property type="project" value="InterPro"/>
</dbReference>
<feature type="domain" description="ABC transporter" evidence="3">
    <location>
        <begin position="1"/>
        <end position="197"/>
    </location>
</feature>